<dbReference type="PROSITE" id="PS51029">
    <property type="entry name" value="MADF"/>
    <property type="match status" value="1"/>
</dbReference>
<organism evidence="3">
    <name type="scientific">Spodoptera frugiperda</name>
    <name type="common">Fall armyworm</name>
    <dbReference type="NCBI Taxonomy" id="7108"/>
    <lineage>
        <taxon>Eukaryota</taxon>
        <taxon>Metazoa</taxon>
        <taxon>Ecdysozoa</taxon>
        <taxon>Arthropoda</taxon>
        <taxon>Hexapoda</taxon>
        <taxon>Insecta</taxon>
        <taxon>Pterygota</taxon>
        <taxon>Neoptera</taxon>
        <taxon>Endopterygota</taxon>
        <taxon>Lepidoptera</taxon>
        <taxon>Glossata</taxon>
        <taxon>Ditrysia</taxon>
        <taxon>Noctuoidea</taxon>
        <taxon>Noctuidae</taxon>
        <taxon>Amphipyrinae</taxon>
        <taxon>Spodoptera</taxon>
    </lineage>
</organism>
<dbReference type="GeneID" id="118275511"/>
<dbReference type="GO" id="GO:0005634">
    <property type="term" value="C:nucleus"/>
    <property type="evidence" value="ECO:0007669"/>
    <property type="project" value="TreeGrafter"/>
</dbReference>
<dbReference type="Proteomes" id="UP000829999">
    <property type="component" value="Chromosome 8"/>
</dbReference>
<evidence type="ECO:0000259" key="2">
    <source>
        <dbReference type="PROSITE" id="PS51029"/>
    </source>
</evidence>
<dbReference type="RefSeq" id="XP_035449392.2">
    <property type="nucleotide sequence ID" value="XM_035593499.2"/>
</dbReference>
<dbReference type="GO" id="GO:0006357">
    <property type="term" value="P:regulation of transcription by RNA polymerase II"/>
    <property type="evidence" value="ECO:0007669"/>
    <property type="project" value="TreeGrafter"/>
</dbReference>
<feature type="region of interest" description="Disordered" evidence="1">
    <location>
        <begin position="111"/>
        <end position="170"/>
    </location>
</feature>
<dbReference type="SMART" id="SM00595">
    <property type="entry name" value="MADF"/>
    <property type="match status" value="1"/>
</dbReference>
<reference evidence="3" key="1">
    <citation type="submission" date="2016-07" db="EMBL/GenBank/DDBJ databases">
        <authorList>
            <person name="Bretaudeau A."/>
        </authorList>
    </citation>
    <scope>NUCLEOTIDE SEQUENCE</scope>
    <source>
        <strain evidence="3">Rice</strain>
        <tissue evidence="3">Whole body</tissue>
    </source>
</reference>
<keyword evidence="4" id="KW-1185">Reference proteome</keyword>
<protein>
    <submittedName>
        <fullName evidence="3">SFRICE_008158</fullName>
    </submittedName>
    <submittedName>
        <fullName evidence="5">Uncharacterized protein LOC118275511</fullName>
    </submittedName>
</protein>
<feature type="domain" description="MADF" evidence="2">
    <location>
        <begin position="15"/>
        <end position="104"/>
    </location>
</feature>
<dbReference type="InterPro" id="IPR006578">
    <property type="entry name" value="MADF-dom"/>
</dbReference>
<dbReference type="PANTHER" id="PTHR12243">
    <property type="entry name" value="MADF DOMAIN TRANSCRIPTION FACTOR"/>
    <property type="match status" value="1"/>
</dbReference>
<name>A0A2H1VET3_SPOFR</name>
<reference evidence="5" key="2">
    <citation type="submission" date="2025-04" db="UniProtKB">
        <authorList>
            <consortium name="RefSeq"/>
        </authorList>
    </citation>
    <scope>IDENTIFICATION</scope>
    <source>
        <tissue evidence="5">Whole larval tissue</tissue>
    </source>
</reference>
<proteinExistence type="predicted"/>
<gene>
    <name evidence="5" type="primary">LOC118275511</name>
    <name evidence="3" type="ORF">SFRICE_008158</name>
</gene>
<dbReference type="GO" id="GO:0005667">
    <property type="term" value="C:transcription regulator complex"/>
    <property type="evidence" value="ECO:0007669"/>
    <property type="project" value="TreeGrafter"/>
</dbReference>
<sequence length="269" mass="31275">MFSSGSVASVGKMEKLIEAVQHEKSLYDVRDQYYLNTKLKEAIWERIAKTLNFKSGVEAKKTWEKLRNNHRDALRRQKLTRWKNEPLKPWRYQRQMAFLVPYMAKRTNPNNANIGVNEDTLNDESCHSNSNTIEKDMQKDVSDTDMLQSEDEESDESYAGTASDQGNGRRLKESALDKLLIKSIKNHERRAAKRQQEREQIIANTNNDCTISNVKNDSLFHFFISMYETTKKLPLQSQLNIKTNLFSLVTTEESKHMMEMLACEHPSFS</sequence>
<dbReference type="PANTHER" id="PTHR12243:SF67">
    <property type="entry name" value="COREPRESSOR OF PANGOLIN, ISOFORM A-RELATED"/>
    <property type="match status" value="1"/>
</dbReference>
<accession>A0A2H1VET3</accession>
<evidence type="ECO:0000313" key="3">
    <source>
        <dbReference type="EMBL" id="SOQ39370.1"/>
    </source>
</evidence>
<evidence type="ECO:0000313" key="5">
    <source>
        <dbReference type="RefSeq" id="XP_035449392.2"/>
    </source>
</evidence>
<evidence type="ECO:0000256" key="1">
    <source>
        <dbReference type="SAM" id="MobiDB-lite"/>
    </source>
</evidence>
<dbReference type="EMBL" id="ODYU01002195">
    <property type="protein sequence ID" value="SOQ39370.1"/>
    <property type="molecule type" value="Genomic_DNA"/>
</dbReference>
<dbReference type="AlphaFoldDB" id="A0A2H1VET3"/>
<evidence type="ECO:0000313" key="4">
    <source>
        <dbReference type="Proteomes" id="UP000829999"/>
    </source>
</evidence>
<dbReference type="Pfam" id="PF10545">
    <property type="entry name" value="MADF_DNA_bdg"/>
    <property type="match status" value="1"/>
</dbReference>
<dbReference type="OrthoDB" id="7682111at2759"/>
<feature type="compositionally biased region" description="Basic and acidic residues" evidence="1">
    <location>
        <begin position="133"/>
        <end position="142"/>
    </location>
</feature>
<dbReference type="InterPro" id="IPR039353">
    <property type="entry name" value="TF_Adf1"/>
</dbReference>